<dbReference type="CDD" id="cd01335">
    <property type="entry name" value="Radical_SAM"/>
    <property type="match status" value="1"/>
</dbReference>
<evidence type="ECO:0000256" key="3">
    <source>
        <dbReference type="ARBA" id="ARBA00022723"/>
    </source>
</evidence>
<dbReference type="PROSITE" id="PS51918">
    <property type="entry name" value="RADICAL_SAM"/>
    <property type="match status" value="1"/>
</dbReference>
<evidence type="ECO:0000256" key="5">
    <source>
        <dbReference type="ARBA" id="ARBA00023014"/>
    </source>
</evidence>
<evidence type="ECO:0000256" key="4">
    <source>
        <dbReference type="ARBA" id="ARBA00023004"/>
    </source>
</evidence>
<comment type="cofactor">
    <cofactor evidence="1">
        <name>[4Fe-4S] cluster</name>
        <dbReference type="ChEBI" id="CHEBI:49883"/>
    </cofactor>
</comment>
<sequence length="461" mass="51481">MLPQITNRTNGQETRYILSRYIVATDPVLDKNTNTTHIIIFSTRSLRALLVSPSVWNSISSTNIETLDKNILEVLLAAKIIVSPEDNELEIILQRNRAAIASSQTLYECLQPTALCQLGCDYCGQSHRPDTLSHNDQDTVVERIAGRLRQGSYTTLEIGWFGGEPLLGMNAIRRLTPLLQNASSLQQCKYRARVVTNGLRLSKDIATELVCDLGVDEIEVTLDGPADSHDARRHTKGGKPTFARIFENVEWIVKSSQLPVNVTIRCNVDRRNADSVSRLIDQLADLESQDRMSLYFAPIHSWGNDADALCLSREEYAHLEMEWLSHAYFRRFSPPLMPGPKPIVCMAVNPHAELIDPFGNVFNCTEAPMVPAYGEINFYSRGTVRIPEESPHAVRLGAFLDDIAKGRFDCASCPMLPVCGGACPKQWNDGHIPCPSAKLNIKDRLILAWAFSRIDHDTHST</sequence>
<feature type="domain" description="Radical SAM core" evidence="6">
    <location>
        <begin position="100"/>
        <end position="335"/>
    </location>
</feature>
<keyword evidence="3" id="KW-0479">Metal-binding</keyword>
<dbReference type="SUPFAM" id="SSF102114">
    <property type="entry name" value="Radical SAM enzymes"/>
    <property type="match status" value="1"/>
</dbReference>
<evidence type="ECO:0000313" key="7">
    <source>
        <dbReference type="EMBL" id="CAG2153581.1"/>
    </source>
</evidence>
<dbReference type="GO" id="GO:0016491">
    <property type="term" value="F:oxidoreductase activity"/>
    <property type="evidence" value="ECO:0007669"/>
    <property type="project" value="InterPro"/>
</dbReference>
<comment type="caution">
    <text evidence="7">The sequence shown here is derived from an EMBL/GenBank/DDBJ whole genome shotgun (WGS) entry which is preliminary data.</text>
</comment>
<evidence type="ECO:0000256" key="2">
    <source>
        <dbReference type="ARBA" id="ARBA00022691"/>
    </source>
</evidence>
<dbReference type="Pfam" id="PF04055">
    <property type="entry name" value="Radical_SAM"/>
    <property type="match status" value="1"/>
</dbReference>
<dbReference type="SFLD" id="SFLDS00029">
    <property type="entry name" value="Radical_SAM"/>
    <property type="match status" value="1"/>
</dbReference>
<evidence type="ECO:0000313" key="8">
    <source>
        <dbReference type="Proteomes" id="UP000672934"/>
    </source>
</evidence>
<dbReference type="Gene3D" id="3.20.20.70">
    <property type="entry name" value="Aldolase class I"/>
    <property type="match status" value="1"/>
</dbReference>
<dbReference type="AlphaFoldDB" id="A0A916IZF2"/>
<organism evidence="7 8">
    <name type="scientific">Cupriavidus yeoncheonensis</name>
    <dbReference type="NCBI Taxonomy" id="1462994"/>
    <lineage>
        <taxon>Bacteria</taxon>
        <taxon>Pseudomonadati</taxon>
        <taxon>Pseudomonadota</taxon>
        <taxon>Betaproteobacteria</taxon>
        <taxon>Burkholderiales</taxon>
        <taxon>Burkholderiaceae</taxon>
        <taxon>Cupriavidus</taxon>
    </lineage>
</organism>
<dbReference type="InterPro" id="IPR058240">
    <property type="entry name" value="rSAM_sf"/>
</dbReference>
<accession>A0A916IZF2</accession>
<dbReference type="SFLD" id="SFLDG01067">
    <property type="entry name" value="SPASM/twitch_domain_containing"/>
    <property type="match status" value="1"/>
</dbReference>
<dbReference type="NCBIfam" id="TIGR04085">
    <property type="entry name" value="rSAM_more_4Fe4S"/>
    <property type="match status" value="1"/>
</dbReference>
<dbReference type="EMBL" id="CAJPUY010000020">
    <property type="protein sequence ID" value="CAG2153581.1"/>
    <property type="molecule type" value="Genomic_DNA"/>
</dbReference>
<dbReference type="PANTHER" id="PTHR43273">
    <property type="entry name" value="ANAEROBIC SULFATASE-MATURATING ENZYME HOMOLOG ASLB-RELATED"/>
    <property type="match status" value="1"/>
</dbReference>
<reference evidence="7" key="1">
    <citation type="submission" date="2021-03" db="EMBL/GenBank/DDBJ databases">
        <authorList>
            <person name="Peeters C."/>
        </authorList>
    </citation>
    <scope>NUCLEOTIDE SEQUENCE</scope>
    <source>
        <strain evidence="7">LMG 31506</strain>
    </source>
</reference>
<name>A0A916IZF2_9BURK</name>
<dbReference type="InterPro" id="IPR023867">
    <property type="entry name" value="Sulphatase_maturase_rSAM"/>
</dbReference>
<protein>
    <recommendedName>
        <fullName evidence="6">Radical SAM core domain-containing protein</fullName>
    </recommendedName>
</protein>
<keyword evidence="8" id="KW-1185">Reference proteome</keyword>
<evidence type="ECO:0000259" key="6">
    <source>
        <dbReference type="PROSITE" id="PS51918"/>
    </source>
</evidence>
<evidence type="ECO:0000256" key="1">
    <source>
        <dbReference type="ARBA" id="ARBA00001966"/>
    </source>
</evidence>
<dbReference type="GO" id="GO:0051536">
    <property type="term" value="F:iron-sulfur cluster binding"/>
    <property type="evidence" value="ECO:0007669"/>
    <property type="project" value="UniProtKB-KW"/>
</dbReference>
<dbReference type="InterPro" id="IPR023885">
    <property type="entry name" value="4Fe4S-binding_SPASM_dom"/>
</dbReference>
<keyword evidence="5" id="KW-0411">Iron-sulfur</keyword>
<keyword evidence="2" id="KW-0949">S-adenosyl-L-methionine</keyword>
<dbReference type="PANTHER" id="PTHR43273:SF8">
    <property type="entry name" value="RADICAL SAM DOMAIN PROTEIN"/>
    <property type="match status" value="1"/>
</dbReference>
<dbReference type="InterPro" id="IPR013785">
    <property type="entry name" value="Aldolase_TIM"/>
</dbReference>
<keyword evidence="4" id="KW-0408">Iron</keyword>
<proteinExistence type="predicted"/>
<dbReference type="InterPro" id="IPR007197">
    <property type="entry name" value="rSAM"/>
</dbReference>
<gene>
    <name evidence="7" type="ORF">LMG31506_04855</name>
</gene>
<dbReference type="RefSeq" id="WP_211949741.1">
    <property type="nucleotide sequence ID" value="NZ_CAJPUY010000020.1"/>
</dbReference>
<dbReference type="Proteomes" id="UP000672934">
    <property type="component" value="Unassembled WGS sequence"/>
</dbReference>
<dbReference type="GO" id="GO:0046872">
    <property type="term" value="F:metal ion binding"/>
    <property type="evidence" value="ECO:0007669"/>
    <property type="project" value="UniProtKB-KW"/>
</dbReference>